<sequence>MDSRDTCVESLLLRPTLEPWRLMERDADLGSRGWSSDMAGVDGGDGGIGMAATEHERRVSRMKGYLLPLSDQHDVPASGTKTGFDFGIALDGGIIPSSLTGPLTALGGDQPTAFLANTWKR</sequence>
<dbReference type="Proteomes" id="UP000320475">
    <property type="component" value="Unassembled WGS sequence"/>
</dbReference>
<evidence type="ECO:0000313" key="2">
    <source>
        <dbReference type="Proteomes" id="UP000320475"/>
    </source>
</evidence>
<organism evidence="1 2">
    <name type="scientific">Synchytrium endobioticum</name>
    <dbReference type="NCBI Taxonomy" id="286115"/>
    <lineage>
        <taxon>Eukaryota</taxon>
        <taxon>Fungi</taxon>
        <taxon>Fungi incertae sedis</taxon>
        <taxon>Chytridiomycota</taxon>
        <taxon>Chytridiomycota incertae sedis</taxon>
        <taxon>Chytridiomycetes</taxon>
        <taxon>Synchytriales</taxon>
        <taxon>Synchytriaceae</taxon>
        <taxon>Synchytrium</taxon>
    </lineage>
</organism>
<reference evidence="1 2" key="1">
    <citation type="journal article" date="2019" name="Sci. Rep.">
        <title>Comparative genomics of chytrid fungi reveal insights into the obligate biotrophic and pathogenic lifestyle of Synchytrium endobioticum.</title>
        <authorList>
            <person name="van de Vossenberg B.T.L.H."/>
            <person name="Warris S."/>
            <person name="Nguyen H.D.T."/>
            <person name="van Gent-Pelzer M.P.E."/>
            <person name="Joly D.L."/>
            <person name="van de Geest H.C."/>
            <person name="Bonants P.J.M."/>
            <person name="Smith D.S."/>
            <person name="Levesque C.A."/>
            <person name="van der Lee T.A.J."/>
        </authorList>
    </citation>
    <scope>NUCLEOTIDE SEQUENCE [LARGE SCALE GENOMIC DNA]</scope>
    <source>
        <strain evidence="1 2">LEV6574</strain>
    </source>
</reference>
<comment type="caution">
    <text evidence="1">The sequence shown here is derived from an EMBL/GenBank/DDBJ whole genome shotgun (WGS) entry which is preliminary data.</text>
</comment>
<proteinExistence type="predicted"/>
<evidence type="ECO:0000313" key="1">
    <source>
        <dbReference type="EMBL" id="TPX41304.1"/>
    </source>
</evidence>
<name>A0A507CQ99_9FUNG</name>
<protein>
    <submittedName>
        <fullName evidence="1">Uncharacterized protein</fullName>
    </submittedName>
</protein>
<dbReference type="EMBL" id="QEAM01000330">
    <property type="protein sequence ID" value="TPX41304.1"/>
    <property type="molecule type" value="Genomic_DNA"/>
</dbReference>
<dbReference type="AlphaFoldDB" id="A0A507CQ99"/>
<gene>
    <name evidence="1" type="ORF">SeLEV6574_g06170</name>
</gene>
<accession>A0A507CQ99</accession>